<organism evidence="2 3">
    <name type="scientific">Corchorus olitorius</name>
    <dbReference type="NCBI Taxonomy" id="93759"/>
    <lineage>
        <taxon>Eukaryota</taxon>
        <taxon>Viridiplantae</taxon>
        <taxon>Streptophyta</taxon>
        <taxon>Embryophyta</taxon>
        <taxon>Tracheophyta</taxon>
        <taxon>Spermatophyta</taxon>
        <taxon>Magnoliopsida</taxon>
        <taxon>eudicotyledons</taxon>
        <taxon>Gunneridae</taxon>
        <taxon>Pentapetalae</taxon>
        <taxon>rosids</taxon>
        <taxon>malvids</taxon>
        <taxon>Malvales</taxon>
        <taxon>Malvaceae</taxon>
        <taxon>Grewioideae</taxon>
        <taxon>Apeibeae</taxon>
        <taxon>Corchorus</taxon>
    </lineage>
</organism>
<keyword evidence="3" id="KW-1185">Reference proteome</keyword>
<dbReference type="PANTHER" id="PTHR33416">
    <property type="entry name" value="NUCLEAR PORE COMPLEX PROTEIN NUP1"/>
    <property type="match status" value="1"/>
</dbReference>
<proteinExistence type="predicted"/>
<dbReference type="PANTHER" id="PTHR33416:SF18">
    <property type="entry name" value="NUCLEOPORIN-LIKE PROTEIN"/>
    <property type="match status" value="1"/>
</dbReference>
<dbReference type="OrthoDB" id="997157at2759"/>
<evidence type="ECO:0000313" key="2">
    <source>
        <dbReference type="EMBL" id="OMO57774.1"/>
    </source>
</evidence>
<protein>
    <submittedName>
        <fullName evidence="2">Uncharacterized protein</fullName>
    </submittedName>
</protein>
<dbReference type="STRING" id="93759.A0A1R3GI51"/>
<gene>
    <name evidence="2" type="ORF">COLO4_35105</name>
</gene>
<evidence type="ECO:0000313" key="3">
    <source>
        <dbReference type="Proteomes" id="UP000187203"/>
    </source>
</evidence>
<dbReference type="GO" id="GO:0005635">
    <property type="term" value="C:nuclear envelope"/>
    <property type="evidence" value="ECO:0007669"/>
    <property type="project" value="TreeGrafter"/>
</dbReference>
<reference evidence="3" key="1">
    <citation type="submission" date="2013-09" db="EMBL/GenBank/DDBJ databases">
        <title>Corchorus olitorius genome sequencing.</title>
        <authorList>
            <person name="Alam M."/>
            <person name="Haque M.S."/>
            <person name="Islam M.S."/>
            <person name="Emdad E.M."/>
            <person name="Islam M.M."/>
            <person name="Ahmed B."/>
            <person name="Halim A."/>
            <person name="Hossen Q.M.M."/>
            <person name="Hossain M.Z."/>
            <person name="Ahmed R."/>
            <person name="Khan M.M."/>
            <person name="Islam R."/>
            <person name="Rashid M.M."/>
            <person name="Khan S.A."/>
            <person name="Rahman M.S."/>
            <person name="Alam M."/>
            <person name="Yahiya A.S."/>
            <person name="Khan M.S."/>
            <person name="Azam M.S."/>
            <person name="Haque T."/>
            <person name="Lashkar M.Z.H."/>
            <person name="Akhand A.I."/>
            <person name="Morshed G."/>
            <person name="Roy S."/>
            <person name="Uddin K.S."/>
            <person name="Rabeya T."/>
            <person name="Hossain A.S."/>
            <person name="Chowdhury A."/>
            <person name="Snigdha A.R."/>
            <person name="Mortoza M.S."/>
            <person name="Matin S.A."/>
            <person name="Hoque S.M.E."/>
            <person name="Islam M.K."/>
            <person name="Roy D.K."/>
            <person name="Haider R."/>
            <person name="Moosa M.M."/>
            <person name="Elias S.M."/>
            <person name="Hasan A.M."/>
            <person name="Jahan S."/>
            <person name="Shafiuddin M."/>
            <person name="Mahmood N."/>
            <person name="Shommy N.S."/>
        </authorList>
    </citation>
    <scope>NUCLEOTIDE SEQUENCE [LARGE SCALE GENOMIC DNA]</scope>
    <source>
        <strain evidence="3">cv. O-4</strain>
    </source>
</reference>
<feature type="compositionally biased region" description="Polar residues" evidence="1">
    <location>
        <begin position="1"/>
        <end position="14"/>
    </location>
</feature>
<comment type="caution">
    <text evidence="2">The sequence shown here is derived from an EMBL/GenBank/DDBJ whole genome shotgun (WGS) entry which is preliminary data.</text>
</comment>
<feature type="region of interest" description="Disordered" evidence="1">
    <location>
        <begin position="1"/>
        <end position="49"/>
    </location>
</feature>
<evidence type="ECO:0000256" key="1">
    <source>
        <dbReference type="SAM" id="MobiDB-lite"/>
    </source>
</evidence>
<feature type="compositionally biased region" description="Basic and acidic residues" evidence="1">
    <location>
        <begin position="127"/>
        <end position="140"/>
    </location>
</feature>
<dbReference type="Proteomes" id="UP000187203">
    <property type="component" value="Unassembled WGS sequence"/>
</dbReference>
<name>A0A1R3GI51_9ROSI</name>
<sequence length="248" mass="26888">MERNTETTPSSSMQDPEATNRGAGGKLRRQPPRRPPATPYARPQQNQSLRSRLLSKLVDPAYRLIAGGATRILPSLFTRPLLPPPEPQTHEIINLDGGIEEEANSEDQTCSSTLGVPKTTGASETTDEPKAGSDFAEHSKGNNGGSTDDGLSEVEKLLKGKSFSRDEINRLIEIMNSRAADVPKVDQESKDLIVSAGGAKEPVVTEYSRRSIGEKHDDGNKAVSRLATPLPKRTVAILGFEYDICGWL</sequence>
<feature type="region of interest" description="Disordered" evidence="1">
    <location>
        <begin position="102"/>
        <end position="151"/>
    </location>
</feature>
<feature type="compositionally biased region" description="Polar residues" evidence="1">
    <location>
        <begin position="106"/>
        <end position="124"/>
    </location>
</feature>
<dbReference type="GO" id="GO:0071763">
    <property type="term" value="P:nuclear membrane organization"/>
    <property type="evidence" value="ECO:0007669"/>
    <property type="project" value="TreeGrafter"/>
</dbReference>
<accession>A0A1R3GI51</accession>
<dbReference type="AlphaFoldDB" id="A0A1R3GI51"/>
<dbReference type="EMBL" id="AWUE01022489">
    <property type="protein sequence ID" value="OMO57774.1"/>
    <property type="molecule type" value="Genomic_DNA"/>
</dbReference>